<dbReference type="Proteomes" id="UP000516439">
    <property type="component" value="Chromosome"/>
</dbReference>
<evidence type="ECO:0000313" key="1">
    <source>
        <dbReference type="EMBL" id="QNR86840.1"/>
    </source>
</evidence>
<sequence>MSLKDFFQYVEDIIEKENGSFFIETKDDDEISLQKINHGEADKIKDNREKNLRFYIVSENLDTIFQTEIFDELEPVIIDGEGGRKTDESLERISLRILSKKTNKTTTKIFNAIKNKLKKDNEIGMGVKSSSKLHDDYFYQKEYVGKKVFKTDFHNDKAPTIEINKKYYM</sequence>
<accession>A0ABX6TQE5</accession>
<proteinExistence type="predicted"/>
<protein>
    <submittedName>
        <fullName evidence="1">Uncharacterized protein</fullName>
    </submittedName>
</protein>
<reference evidence="1 2" key="1">
    <citation type="submission" date="2020-09" db="EMBL/GenBank/DDBJ databases">
        <title>Pedobacter sp. SW-16 isolated from soil near Yeocheon.</title>
        <authorList>
            <person name="Im H.S."/>
            <person name="Joung Y."/>
            <person name="Lee S.-S."/>
        </authorList>
    </citation>
    <scope>NUCLEOTIDE SEQUENCE [LARGE SCALE GENOMIC DNA]</scope>
    <source>
        <strain evidence="1 2">SW-16</strain>
    </source>
</reference>
<evidence type="ECO:0000313" key="2">
    <source>
        <dbReference type="Proteomes" id="UP000516439"/>
    </source>
</evidence>
<dbReference type="EMBL" id="CP061171">
    <property type="protein sequence ID" value="QNR86840.1"/>
    <property type="molecule type" value="Genomic_DNA"/>
</dbReference>
<organism evidence="1 2">
    <name type="scientific">Pedobacter riviphilus</name>
    <dbReference type="NCBI Taxonomy" id="2766984"/>
    <lineage>
        <taxon>Bacteria</taxon>
        <taxon>Pseudomonadati</taxon>
        <taxon>Bacteroidota</taxon>
        <taxon>Sphingobacteriia</taxon>
        <taxon>Sphingobacteriales</taxon>
        <taxon>Sphingobacteriaceae</taxon>
        <taxon>Pedobacter</taxon>
    </lineage>
</organism>
<name>A0ABX6TQE5_9SPHI</name>
<keyword evidence="2" id="KW-1185">Reference proteome</keyword>
<gene>
    <name evidence="1" type="ORF">H9N25_10845</name>
</gene>
<dbReference type="RefSeq" id="WP_190328905.1">
    <property type="nucleotide sequence ID" value="NZ_CP061171.1"/>
</dbReference>